<dbReference type="GeneID" id="92237529"/>
<organism evidence="1 2">
    <name type="scientific">Erwinia pyrifoliae</name>
    <dbReference type="NCBI Taxonomy" id="79967"/>
    <lineage>
        <taxon>Bacteria</taxon>
        <taxon>Pseudomonadati</taxon>
        <taxon>Pseudomonadota</taxon>
        <taxon>Gammaproteobacteria</taxon>
        <taxon>Enterobacterales</taxon>
        <taxon>Erwiniaceae</taxon>
        <taxon>Erwinia</taxon>
    </lineage>
</organism>
<protein>
    <submittedName>
        <fullName evidence="1">MFS transporter</fullName>
    </submittedName>
</protein>
<dbReference type="Proteomes" id="UP001058553">
    <property type="component" value="Chromosome"/>
</dbReference>
<dbReference type="RefSeq" id="WP_012667619.1">
    <property type="nucleotide sequence ID" value="NZ_CP023567.1"/>
</dbReference>
<evidence type="ECO:0000313" key="2">
    <source>
        <dbReference type="Proteomes" id="UP001058553"/>
    </source>
</evidence>
<gene>
    <name evidence="1" type="ORF">NYP84_05625</name>
</gene>
<evidence type="ECO:0000313" key="1">
    <source>
        <dbReference type="EMBL" id="UWS34643.1"/>
    </source>
</evidence>
<accession>A0ABY5XCC5</accession>
<reference evidence="1" key="1">
    <citation type="submission" date="2022-07" db="EMBL/GenBank/DDBJ databases">
        <title>Genetic diversity of Erwinia pyrifoliae.</title>
        <authorList>
            <person name="Park D.S."/>
            <person name="Ham H."/>
        </authorList>
    </citation>
    <scope>NUCLEOTIDE SEQUENCE</scope>
    <source>
        <strain evidence="1">CP201486</strain>
    </source>
</reference>
<keyword evidence="2" id="KW-1185">Reference proteome</keyword>
<dbReference type="EMBL" id="CP103445">
    <property type="protein sequence ID" value="UWS34643.1"/>
    <property type="molecule type" value="Genomic_DNA"/>
</dbReference>
<name>A0ABY5XCC5_ERWPY</name>
<sequence>MDVPFFVSGSLVTEHAPRAVLLFADIGKLPGDCVCNRAIANGRVRLLLFLSATLSAACRRVHALMIFGADNALPALPDAVVKRHEMPSNLTISIITIIVYGYSDWPHFGRIYLFFCPPHFAVQHHGKAAFSWGGQRPTIDKVIGVLQHVAI</sequence>
<proteinExistence type="predicted"/>